<feature type="domain" description="Zinc finger/thioredoxin putative" evidence="2">
    <location>
        <begin position="1"/>
        <end position="36"/>
    </location>
</feature>
<proteinExistence type="predicted"/>
<dbReference type="NCBIfam" id="TIGR02098">
    <property type="entry name" value="MJ0042_CXXC"/>
    <property type="match status" value="1"/>
</dbReference>
<gene>
    <name evidence="3" type="ORF">M9980_11680</name>
</gene>
<dbReference type="EMBL" id="CP098401">
    <property type="protein sequence ID" value="URW75197.1"/>
    <property type="molecule type" value="Genomic_DNA"/>
</dbReference>
<keyword evidence="1" id="KW-1133">Transmembrane helix</keyword>
<keyword evidence="1" id="KW-0812">Transmembrane</keyword>
<accession>A0ABY4TS14</accession>
<keyword evidence="4" id="KW-1185">Reference proteome</keyword>
<evidence type="ECO:0000259" key="2">
    <source>
        <dbReference type="Pfam" id="PF13717"/>
    </source>
</evidence>
<organism evidence="3 4">
    <name type="scientific">Sphingomonas donggukensis</name>
    <dbReference type="NCBI Taxonomy" id="2949093"/>
    <lineage>
        <taxon>Bacteria</taxon>
        <taxon>Pseudomonadati</taxon>
        <taxon>Pseudomonadota</taxon>
        <taxon>Alphaproteobacteria</taxon>
        <taxon>Sphingomonadales</taxon>
        <taxon>Sphingomonadaceae</taxon>
        <taxon>Sphingomonas</taxon>
    </lineage>
</organism>
<evidence type="ECO:0000313" key="4">
    <source>
        <dbReference type="Proteomes" id="UP001055580"/>
    </source>
</evidence>
<dbReference type="RefSeq" id="WP_250750988.1">
    <property type="nucleotide sequence ID" value="NZ_CP098401.1"/>
</dbReference>
<reference evidence="3" key="1">
    <citation type="submission" date="2022-05" db="EMBL/GenBank/DDBJ databases">
        <title>Sphingomonas sp. strain RMG20 Genome sequencing and assembly.</title>
        <authorList>
            <person name="Kim I."/>
        </authorList>
    </citation>
    <scope>NUCLEOTIDE SEQUENCE</scope>
    <source>
        <strain evidence="3">RMG20</strain>
    </source>
</reference>
<dbReference type="Pfam" id="PF13717">
    <property type="entry name" value="Zn_ribbon_4"/>
    <property type="match status" value="1"/>
</dbReference>
<dbReference type="InterPro" id="IPR011723">
    <property type="entry name" value="Znf/thioredoxin_put"/>
</dbReference>
<protein>
    <submittedName>
        <fullName evidence="3">Zinc-ribbon domain-containing protein</fullName>
    </submittedName>
</protein>
<dbReference type="InterPro" id="IPR047676">
    <property type="entry name" value="FxLYD_dom"/>
</dbReference>
<sequence length="260" mass="27448">MILECTECNARYLVPDTAIGAEGRTVRCASCRHSWFQPPALLDLSARDRVEAAPAAAAPPVVVPAPVAAKAAAVAAPLPSVGEQPARSPEIRTFVDDAVTNPPPAFDAFAHRPPFRPTRNPAKRWTAAAVVAGLSMTLGAGAILYSGAPGLAAQFGLPIGAAETPLRFVDQAIDRRDMGTGNELFAVSGKVVNPTGETQRVPNIRVELRDAQGRLVFDWMVEPRTRSLAPNAEVAFLSGRVDVPANSKVLKLSFAKGVAR</sequence>
<feature type="transmembrane region" description="Helical" evidence="1">
    <location>
        <begin position="125"/>
        <end position="145"/>
    </location>
</feature>
<dbReference type="NCBIfam" id="NF038353">
    <property type="entry name" value="FxLYD_dom"/>
    <property type="match status" value="1"/>
</dbReference>
<evidence type="ECO:0000313" key="3">
    <source>
        <dbReference type="EMBL" id="URW75197.1"/>
    </source>
</evidence>
<keyword evidence="1" id="KW-0472">Membrane</keyword>
<evidence type="ECO:0000256" key="1">
    <source>
        <dbReference type="SAM" id="Phobius"/>
    </source>
</evidence>
<name>A0ABY4TS14_9SPHN</name>
<dbReference type="Proteomes" id="UP001055580">
    <property type="component" value="Chromosome"/>
</dbReference>